<keyword evidence="4" id="KW-0378">Hydrolase</keyword>
<name>A0ABW0BQ57_9ACTN</name>
<proteinExistence type="predicted"/>
<feature type="domain" description="AB hydrolase-1" evidence="2">
    <location>
        <begin position="66"/>
        <end position="187"/>
    </location>
</feature>
<evidence type="ECO:0000259" key="3">
    <source>
        <dbReference type="Pfam" id="PF08386"/>
    </source>
</evidence>
<accession>A0ABW0BQ57</accession>
<dbReference type="Proteomes" id="UP001596087">
    <property type="component" value="Unassembled WGS sequence"/>
</dbReference>
<dbReference type="InterPro" id="IPR050266">
    <property type="entry name" value="AB_hydrolase_sf"/>
</dbReference>
<dbReference type="Pfam" id="PF00561">
    <property type="entry name" value="Abhydrolase_1"/>
    <property type="match status" value="1"/>
</dbReference>
<dbReference type="PANTHER" id="PTHR43798">
    <property type="entry name" value="MONOACYLGLYCEROL LIPASE"/>
    <property type="match status" value="1"/>
</dbReference>
<dbReference type="EMBL" id="JBHSKD010000027">
    <property type="protein sequence ID" value="MFC5179358.1"/>
    <property type="molecule type" value="Genomic_DNA"/>
</dbReference>
<dbReference type="Pfam" id="PF08386">
    <property type="entry name" value="Abhydrolase_4"/>
    <property type="match status" value="1"/>
</dbReference>
<dbReference type="RefSeq" id="WP_378593426.1">
    <property type="nucleotide sequence ID" value="NZ_JBHSKD010000027.1"/>
</dbReference>
<organism evidence="4 5">
    <name type="scientific">Nocardioides taihuensis</name>
    <dbReference type="NCBI Taxonomy" id="1835606"/>
    <lineage>
        <taxon>Bacteria</taxon>
        <taxon>Bacillati</taxon>
        <taxon>Actinomycetota</taxon>
        <taxon>Actinomycetes</taxon>
        <taxon>Propionibacteriales</taxon>
        <taxon>Nocardioidaceae</taxon>
        <taxon>Nocardioides</taxon>
    </lineage>
</organism>
<evidence type="ECO:0000259" key="2">
    <source>
        <dbReference type="Pfam" id="PF00561"/>
    </source>
</evidence>
<comment type="caution">
    <text evidence="4">The sequence shown here is derived from an EMBL/GenBank/DDBJ whole genome shotgun (WGS) entry which is preliminary data.</text>
</comment>
<evidence type="ECO:0000313" key="4">
    <source>
        <dbReference type="EMBL" id="MFC5179358.1"/>
    </source>
</evidence>
<reference evidence="5" key="1">
    <citation type="journal article" date="2019" name="Int. J. Syst. Evol. Microbiol.">
        <title>The Global Catalogue of Microorganisms (GCM) 10K type strain sequencing project: providing services to taxonomists for standard genome sequencing and annotation.</title>
        <authorList>
            <consortium name="The Broad Institute Genomics Platform"/>
            <consortium name="The Broad Institute Genome Sequencing Center for Infectious Disease"/>
            <person name="Wu L."/>
            <person name="Ma J."/>
        </authorList>
    </citation>
    <scope>NUCLEOTIDE SEQUENCE [LARGE SCALE GENOMIC DNA]</scope>
    <source>
        <strain evidence="5">DFY41</strain>
    </source>
</reference>
<sequence>MFVERACPDDVEVLVVPAHRCGVVVPEPGEPEEIFVVVVEPPVPSDAAPVLETGVDLGMTPAYGGLAPIAQRTGRRVVIVDLPGTGHSQPSLDCPEVESLGDATASDDPARLTDAVAACRARLQREGVDVAGLIPARLGEALAAVMTALDEPRWVVMGHGTTAEAGRQLALTHPERVEALVVDSLVADPGIDLDPLVIAVSDLCRAEPGCRRRYGDPEQDWRRARRDLDRRPLSVDIPHGTVRIDGATLERGVRWLTGPVEGPAALPAFLEEAATRRPGPHLQLLAATLSVAPPLCVGYVPKCETDERLVIGATLSAQCPTAAQLPGWQGVCRAWGITTDQADPTHLTGVPVLALSGRLDPFAPPELIDSHLQRLAPDAHHVELAAGGHNVLGVECTRTVRNTWLAGDLDQPPSPEPCLQDPPTFD</sequence>
<dbReference type="Gene3D" id="3.40.50.1820">
    <property type="entry name" value="alpha/beta hydrolase"/>
    <property type="match status" value="1"/>
</dbReference>
<protein>
    <submittedName>
        <fullName evidence="4">Alpha/beta fold hydrolase</fullName>
    </submittedName>
</protein>
<dbReference type="InterPro" id="IPR000073">
    <property type="entry name" value="AB_hydrolase_1"/>
</dbReference>
<gene>
    <name evidence="4" type="ORF">ACFPGP_21935</name>
</gene>
<feature type="domain" description="Peptidase S33 tripeptidyl aminopeptidase-like C-terminal" evidence="3">
    <location>
        <begin position="331"/>
        <end position="405"/>
    </location>
</feature>
<feature type="region of interest" description="Disordered" evidence="1">
    <location>
        <begin position="406"/>
        <end position="426"/>
    </location>
</feature>
<dbReference type="InterPro" id="IPR013595">
    <property type="entry name" value="Pept_S33_TAP-like_C"/>
</dbReference>
<evidence type="ECO:0000256" key="1">
    <source>
        <dbReference type="SAM" id="MobiDB-lite"/>
    </source>
</evidence>
<keyword evidence="5" id="KW-1185">Reference proteome</keyword>
<dbReference type="SUPFAM" id="SSF53474">
    <property type="entry name" value="alpha/beta-Hydrolases"/>
    <property type="match status" value="1"/>
</dbReference>
<dbReference type="InterPro" id="IPR029058">
    <property type="entry name" value="AB_hydrolase_fold"/>
</dbReference>
<evidence type="ECO:0000313" key="5">
    <source>
        <dbReference type="Proteomes" id="UP001596087"/>
    </source>
</evidence>
<dbReference type="GO" id="GO:0016787">
    <property type="term" value="F:hydrolase activity"/>
    <property type="evidence" value="ECO:0007669"/>
    <property type="project" value="UniProtKB-KW"/>
</dbReference>